<organism evidence="2 3">
    <name type="scientific">Paramarasmius palmivorus</name>
    <dbReference type="NCBI Taxonomy" id="297713"/>
    <lineage>
        <taxon>Eukaryota</taxon>
        <taxon>Fungi</taxon>
        <taxon>Dikarya</taxon>
        <taxon>Basidiomycota</taxon>
        <taxon>Agaricomycotina</taxon>
        <taxon>Agaricomycetes</taxon>
        <taxon>Agaricomycetidae</taxon>
        <taxon>Agaricales</taxon>
        <taxon>Marasmiineae</taxon>
        <taxon>Marasmiaceae</taxon>
        <taxon>Paramarasmius</taxon>
    </lineage>
</organism>
<reference evidence="2 3" key="1">
    <citation type="submission" date="2024-01" db="EMBL/GenBank/DDBJ databases">
        <title>A draft genome for a cacao thread blight-causing isolate of Paramarasmius palmivorus.</title>
        <authorList>
            <person name="Baruah I.K."/>
            <person name="Bukari Y."/>
            <person name="Amoako-Attah I."/>
            <person name="Meinhardt L.W."/>
            <person name="Bailey B.A."/>
            <person name="Cohen S.P."/>
        </authorList>
    </citation>
    <scope>NUCLEOTIDE SEQUENCE [LARGE SCALE GENOMIC DNA]</scope>
    <source>
        <strain evidence="2 3">GH-12</strain>
    </source>
</reference>
<comment type="caution">
    <text evidence="2">The sequence shown here is derived from an EMBL/GenBank/DDBJ whole genome shotgun (WGS) entry which is preliminary data.</text>
</comment>
<proteinExistence type="predicted"/>
<keyword evidence="3" id="KW-1185">Reference proteome</keyword>
<accession>A0AAW0BIC1</accession>
<feature type="signal peptide" evidence="1">
    <location>
        <begin position="1"/>
        <end position="17"/>
    </location>
</feature>
<evidence type="ECO:0000256" key="1">
    <source>
        <dbReference type="SAM" id="SignalP"/>
    </source>
</evidence>
<gene>
    <name evidence="2" type="ORF">VNI00_015788</name>
</gene>
<dbReference type="EMBL" id="JAYKXP010000108">
    <property type="protein sequence ID" value="KAK7026060.1"/>
    <property type="molecule type" value="Genomic_DNA"/>
</dbReference>
<sequence length="146" mass="15535">MKFTSLFVLNLFAFTFAQVNFTFPDGDNEQIQQQCQSQTSALADTITSCANAVASEQPDGREQGLISCMCSDDTSDTIGEILNCAVSADNDVKDQAEEAFKNYVEECKSNGKEVKQQDIQGNGALAVRSGVLSAVGAVMGIYLAAA</sequence>
<protein>
    <submittedName>
        <fullName evidence="2">Uncharacterized protein</fullName>
    </submittedName>
</protein>
<evidence type="ECO:0000313" key="2">
    <source>
        <dbReference type="EMBL" id="KAK7026060.1"/>
    </source>
</evidence>
<dbReference type="AlphaFoldDB" id="A0AAW0BIC1"/>
<feature type="chain" id="PRO_5043384733" evidence="1">
    <location>
        <begin position="18"/>
        <end position="146"/>
    </location>
</feature>
<dbReference type="Proteomes" id="UP001383192">
    <property type="component" value="Unassembled WGS sequence"/>
</dbReference>
<keyword evidence="1" id="KW-0732">Signal</keyword>
<evidence type="ECO:0000313" key="3">
    <source>
        <dbReference type="Proteomes" id="UP001383192"/>
    </source>
</evidence>
<name>A0AAW0BIC1_9AGAR</name>